<dbReference type="Pfam" id="PF13563">
    <property type="entry name" value="2_5_RNA_ligase2"/>
    <property type="match status" value="1"/>
</dbReference>
<dbReference type="AlphaFoldDB" id="A0A6J4VCE5"/>
<gene>
    <name evidence="1" type="ORF">AVDCRST_MAG19-3025</name>
</gene>
<dbReference type="SUPFAM" id="SSF55144">
    <property type="entry name" value="LigT-like"/>
    <property type="match status" value="1"/>
</dbReference>
<name>A0A6J4VCE5_9BACT</name>
<organism evidence="1">
    <name type="scientific">uncultured Thermomicrobiales bacterium</name>
    <dbReference type="NCBI Taxonomy" id="1645740"/>
    <lineage>
        <taxon>Bacteria</taxon>
        <taxon>Pseudomonadati</taxon>
        <taxon>Thermomicrobiota</taxon>
        <taxon>Thermomicrobia</taxon>
        <taxon>Thermomicrobiales</taxon>
        <taxon>environmental samples</taxon>
    </lineage>
</organism>
<reference evidence="1" key="1">
    <citation type="submission" date="2020-02" db="EMBL/GenBank/DDBJ databases">
        <authorList>
            <person name="Meier V. D."/>
        </authorList>
    </citation>
    <scope>NUCLEOTIDE SEQUENCE</scope>
    <source>
        <strain evidence="1">AVDCRST_MAG19</strain>
    </source>
</reference>
<dbReference type="Gene3D" id="3.90.1140.10">
    <property type="entry name" value="Cyclic phosphodiesterase"/>
    <property type="match status" value="1"/>
</dbReference>
<evidence type="ECO:0000313" key="1">
    <source>
        <dbReference type="EMBL" id="CAA9573224.1"/>
    </source>
</evidence>
<proteinExistence type="predicted"/>
<sequence length="223" mass="24697">MDQEEAFRRVWQTFRTFDRLADGRHDTPDWRSHDGVYAVCVVRVSVEALTVPFAECRRALAAYPFVRLHPEGFLHVSLQELGFVCNQPERPDEISAERLQDFAQAAAAALGDHAPFDVSLGGLNSFQDAAFLDVHDEGACGRLHARLFELAAVGRSPRFAFLPHVTVGHYTAAAPIAGLAGDLARWRDIRFATFPVTAVEIVTLRLDVPYPDLEPYALIPLSG</sequence>
<dbReference type="EMBL" id="CADCWL010000155">
    <property type="protein sequence ID" value="CAA9573224.1"/>
    <property type="molecule type" value="Genomic_DNA"/>
</dbReference>
<dbReference type="InterPro" id="IPR009097">
    <property type="entry name" value="Cyclic_Pdiesterase"/>
</dbReference>
<accession>A0A6J4VCE5</accession>
<protein>
    <recommendedName>
        <fullName evidence="2">2'-5' RNA ligase</fullName>
    </recommendedName>
</protein>
<evidence type="ECO:0008006" key="2">
    <source>
        <dbReference type="Google" id="ProtNLM"/>
    </source>
</evidence>